<dbReference type="Pfam" id="PF08284">
    <property type="entry name" value="RVP_2"/>
    <property type="match status" value="1"/>
</dbReference>
<evidence type="ECO:0000313" key="4">
    <source>
        <dbReference type="Proteomes" id="UP000826656"/>
    </source>
</evidence>
<dbReference type="EMBL" id="JAIVGD010000028">
    <property type="protein sequence ID" value="KAH0737547.1"/>
    <property type="molecule type" value="Genomic_DNA"/>
</dbReference>
<name>A0ABQ7TS46_SOLTU</name>
<feature type="region of interest" description="Disordered" evidence="1">
    <location>
        <begin position="209"/>
        <end position="230"/>
    </location>
</feature>
<organism evidence="3 4">
    <name type="scientific">Solanum tuberosum</name>
    <name type="common">Potato</name>
    <dbReference type="NCBI Taxonomy" id="4113"/>
    <lineage>
        <taxon>Eukaryota</taxon>
        <taxon>Viridiplantae</taxon>
        <taxon>Streptophyta</taxon>
        <taxon>Embryophyta</taxon>
        <taxon>Tracheophyta</taxon>
        <taxon>Spermatophyta</taxon>
        <taxon>Magnoliopsida</taxon>
        <taxon>eudicotyledons</taxon>
        <taxon>Gunneridae</taxon>
        <taxon>Pentapetalae</taxon>
        <taxon>asterids</taxon>
        <taxon>lamiids</taxon>
        <taxon>Solanales</taxon>
        <taxon>Solanaceae</taxon>
        <taxon>Solanoideae</taxon>
        <taxon>Solaneae</taxon>
        <taxon>Solanum</taxon>
    </lineage>
</organism>
<evidence type="ECO:0000259" key="2">
    <source>
        <dbReference type="Pfam" id="PF00078"/>
    </source>
</evidence>
<gene>
    <name evidence="3" type="ORF">KY290_036252</name>
</gene>
<sequence length="569" mass="63700">MGDGAHNTRLKSLDEAVKQLQEQSVGHAKVVESINTTLQDIVTQLASLRPSSPAPSLVTGSPFSVLGQSSVPLPQTFYQHTPTPPTLNRQPPVHQVLAVPPHGLNPFRRDKPALIDLSKFDGTNAESWLSKLIKGDARDWYQWMYQNHQLCGWDQSKSMEAPESLLAKLQMQTSVHDYLSQFEKLSNRTSDGHKCSSIPQLFLLLADDDTTEDSPSDLSPPLSDSPPPDTTIENPSLLSISYHALFGGPHPSTICVTTFTKGLSMQILLDGGRTHNFIQPHAAKTLKLLVEPSSSFSVMVEYGQELRCLGVVHGVTLTIQGFSFITDFFIIDMHGSDLFLGVTWLATLGLCLTDYVNHTFEFTLDRKHHRWQGDPAPSPAQINMSTLRRFTKTDSISYFLRLDLQSPILISPCHHPPDLATLLNSFPKIFHHPSSLPPQRPQDHRIPLLPGANPVNVRPYHYPHFQKAEIERLISEMLKSGVIRPSLSPYSSPVLLVRKKDGTWRFCVDYRALNAITVKDRFPIPTVDELFDELHNACVFSKLDLLAGYHQICLHPPDFELMKTIMNLL</sequence>
<dbReference type="Gene3D" id="3.10.10.10">
    <property type="entry name" value="HIV Type 1 Reverse Transcriptase, subunit A, domain 1"/>
    <property type="match status" value="1"/>
</dbReference>
<feature type="domain" description="Reverse transcriptase" evidence="2">
    <location>
        <begin position="497"/>
        <end position="561"/>
    </location>
</feature>
<dbReference type="Gene3D" id="3.30.70.270">
    <property type="match status" value="1"/>
</dbReference>
<protein>
    <recommendedName>
        <fullName evidence="2">Reverse transcriptase domain-containing protein</fullName>
    </recommendedName>
</protein>
<dbReference type="Gene3D" id="2.40.70.10">
    <property type="entry name" value="Acid Proteases"/>
    <property type="match status" value="1"/>
</dbReference>
<keyword evidence="4" id="KW-1185">Reference proteome</keyword>
<evidence type="ECO:0000313" key="3">
    <source>
        <dbReference type="EMBL" id="KAH0737547.1"/>
    </source>
</evidence>
<accession>A0ABQ7TS46</accession>
<dbReference type="PANTHER" id="PTHR15503:SF22">
    <property type="entry name" value="TRANSPOSON TY3-I GAG POLYPROTEIN"/>
    <property type="match status" value="1"/>
</dbReference>
<dbReference type="Pfam" id="PF00078">
    <property type="entry name" value="RVT_1"/>
    <property type="match status" value="1"/>
</dbReference>
<evidence type="ECO:0000256" key="1">
    <source>
        <dbReference type="SAM" id="MobiDB-lite"/>
    </source>
</evidence>
<dbReference type="InterPro" id="IPR000477">
    <property type="entry name" value="RT_dom"/>
</dbReference>
<dbReference type="CDD" id="cd00303">
    <property type="entry name" value="retropepsin_like"/>
    <property type="match status" value="1"/>
</dbReference>
<proteinExistence type="predicted"/>
<dbReference type="InterPro" id="IPR043128">
    <property type="entry name" value="Rev_trsase/Diguanyl_cyclase"/>
</dbReference>
<dbReference type="InterPro" id="IPR043502">
    <property type="entry name" value="DNA/RNA_pol_sf"/>
</dbReference>
<dbReference type="InterPro" id="IPR032567">
    <property type="entry name" value="RTL1-rel"/>
</dbReference>
<dbReference type="CDD" id="cd01647">
    <property type="entry name" value="RT_LTR"/>
    <property type="match status" value="1"/>
</dbReference>
<dbReference type="PANTHER" id="PTHR15503">
    <property type="entry name" value="LDOC1 RELATED"/>
    <property type="match status" value="1"/>
</dbReference>
<comment type="caution">
    <text evidence="3">The sequence shown here is derived from an EMBL/GenBank/DDBJ whole genome shotgun (WGS) entry which is preliminary data.</text>
</comment>
<dbReference type="InterPro" id="IPR021109">
    <property type="entry name" value="Peptidase_aspartic_dom_sf"/>
</dbReference>
<dbReference type="SUPFAM" id="SSF56672">
    <property type="entry name" value="DNA/RNA polymerases"/>
    <property type="match status" value="1"/>
</dbReference>
<dbReference type="Proteomes" id="UP000826656">
    <property type="component" value="Unassembled WGS sequence"/>
</dbReference>
<reference evidence="3 4" key="1">
    <citation type="journal article" date="2021" name="bioRxiv">
        <title>Chromosome-scale and haplotype-resolved genome assembly of a tetraploid potato cultivar.</title>
        <authorList>
            <person name="Sun H."/>
            <person name="Jiao W.-B."/>
            <person name="Krause K."/>
            <person name="Campoy J.A."/>
            <person name="Goel M."/>
            <person name="Folz-Donahue K."/>
            <person name="Kukat C."/>
            <person name="Huettel B."/>
            <person name="Schneeberger K."/>
        </authorList>
    </citation>
    <scope>NUCLEOTIDE SEQUENCE [LARGE SCALE GENOMIC DNA]</scope>
    <source>
        <strain evidence="3">SolTubOtavaFocal</strain>
        <tissue evidence="3">Leaves</tissue>
    </source>
</reference>